<evidence type="ECO:0000313" key="1">
    <source>
        <dbReference type="EMBL" id="KAF2477839.1"/>
    </source>
</evidence>
<name>A0ACB6RF17_9PLEO</name>
<dbReference type="Proteomes" id="UP000799755">
    <property type="component" value="Unassembled WGS sequence"/>
</dbReference>
<proteinExistence type="predicted"/>
<accession>A0ACB6RF17</accession>
<protein>
    <submittedName>
        <fullName evidence="1">Uncharacterized protein</fullName>
    </submittedName>
</protein>
<reference evidence="1" key="1">
    <citation type="journal article" date="2020" name="Stud. Mycol.">
        <title>101 Dothideomycetes genomes: a test case for predicting lifestyles and emergence of pathogens.</title>
        <authorList>
            <person name="Haridas S."/>
            <person name="Albert R."/>
            <person name="Binder M."/>
            <person name="Bloem J."/>
            <person name="Labutti K."/>
            <person name="Salamov A."/>
            <person name="Andreopoulos B."/>
            <person name="Baker S."/>
            <person name="Barry K."/>
            <person name="Bills G."/>
            <person name="Bluhm B."/>
            <person name="Cannon C."/>
            <person name="Castanera R."/>
            <person name="Culley D."/>
            <person name="Daum C."/>
            <person name="Ezra D."/>
            <person name="Gonzalez J."/>
            <person name="Henrissat B."/>
            <person name="Kuo A."/>
            <person name="Liang C."/>
            <person name="Lipzen A."/>
            <person name="Lutzoni F."/>
            <person name="Magnuson J."/>
            <person name="Mondo S."/>
            <person name="Nolan M."/>
            <person name="Ohm R."/>
            <person name="Pangilinan J."/>
            <person name="Park H.-J."/>
            <person name="Ramirez L."/>
            <person name="Alfaro M."/>
            <person name="Sun H."/>
            <person name="Tritt A."/>
            <person name="Yoshinaga Y."/>
            <person name="Zwiers L.-H."/>
            <person name="Turgeon B."/>
            <person name="Goodwin S."/>
            <person name="Spatafora J."/>
            <person name="Crous P."/>
            <person name="Grigoriev I."/>
        </authorList>
    </citation>
    <scope>NUCLEOTIDE SEQUENCE</scope>
    <source>
        <strain evidence="1">ATCC 200398</strain>
    </source>
</reference>
<sequence>MTRCYYDGNGYRYCHTAWNDWVRWVVLAVIIIGFFLLFVLCSCFTARRRRRAGQNPFYGTGWAARPGQYNQHAQPYYNNQYSQPAPPYSAQPPQNSYYGANQAYYGQQPYGQQQAGVELQPPQLVHPRGGDDVYAPPSGPPPGK</sequence>
<gene>
    <name evidence="1" type="ORF">BDR25DRAFT_187210</name>
</gene>
<keyword evidence="2" id="KW-1185">Reference proteome</keyword>
<dbReference type="EMBL" id="MU003492">
    <property type="protein sequence ID" value="KAF2477839.1"/>
    <property type="molecule type" value="Genomic_DNA"/>
</dbReference>
<evidence type="ECO:0000313" key="2">
    <source>
        <dbReference type="Proteomes" id="UP000799755"/>
    </source>
</evidence>
<organism evidence="1 2">
    <name type="scientific">Lindgomyces ingoldianus</name>
    <dbReference type="NCBI Taxonomy" id="673940"/>
    <lineage>
        <taxon>Eukaryota</taxon>
        <taxon>Fungi</taxon>
        <taxon>Dikarya</taxon>
        <taxon>Ascomycota</taxon>
        <taxon>Pezizomycotina</taxon>
        <taxon>Dothideomycetes</taxon>
        <taxon>Pleosporomycetidae</taxon>
        <taxon>Pleosporales</taxon>
        <taxon>Lindgomycetaceae</taxon>
        <taxon>Lindgomyces</taxon>
    </lineage>
</organism>
<feature type="non-terminal residue" evidence="1">
    <location>
        <position position="144"/>
    </location>
</feature>
<comment type="caution">
    <text evidence="1">The sequence shown here is derived from an EMBL/GenBank/DDBJ whole genome shotgun (WGS) entry which is preliminary data.</text>
</comment>